<reference evidence="5" key="2">
    <citation type="journal article" date="2021" name="Microbiome">
        <title>Successional dynamics and alternative stable states in a saline activated sludge microbial community over 9 years.</title>
        <authorList>
            <person name="Wang Y."/>
            <person name="Ye J."/>
            <person name="Ju F."/>
            <person name="Liu L."/>
            <person name="Boyd J.A."/>
            <person name="Deng Y."/>
            <person name="Parks D.H."/>
            <person name="Jiang X."/>
            <person name="Yin X."/>
            <person name="Woodcroft B.J."/>
            <person name="Tyson G.W."/>
            <person name="Hugenholtz P."/>
            <person name="Polz M.F."/>
            <person name="Zhang T."/>
        </authorList>
    </citation>
    <scope>NUCLEOTIDE SEQUENCE</scope>
    <source>
        <strain evidence="5">HKST-UBA01</strain>
    </source>
</reference>
<dbReference type="Gene3D" id="3.40.50.11900">
    <property type="match status" value="1"/>
</dbReference>
<sequence length="314" mass="35375">PLVSVYEIDGPPTPDVLVYNTNFGHDIARWFEYYSRRFGVPVLGLHPPAAVGSLDYVEVDAAVQQMLRLIGELERVTGRKLDYDHLAETVDLSARASRLWSEILDLARTTPAPLTYFDLLAHMAPMLLLRGTPQALEYLELVKSELEERVESGLAAVPGERFRFYWEGPPIWCALRPLSELFLQRQAAVVAGTYSSVFALAELDRNNPIATMARAYTGIFPNRSDDYKAAFLTSQFKEYGVDGVIYHEGRTSPEHSNVRYGLEVRLRRETGLPSLVLEADTHDLRLFSMDQIERQLADFIEQQNTALAAGPERA</sequence>
<evidence type="ECO:0000313" key="6">
    <source>
        <dbReference type="Proteomes" id="UP000697710"/>
    </source>
</evidence>
<keyword evidence="4" id="KW-0411">Iron-sulfur</keyword>
<evidence type="ECO:0000256" key="3">
    <source>
        <dbReference type="ARBA" id="ARBA00023004"/>
    </source>
</evidence>
<dbReference type="PANTHER" id="PTHR30548:SF4">
    <property type="entry name" value="SUBUNIT OF OXYGEN-SENSITIVE 2-HYDROXYISOCAPROYL-COA DEHYDRATASE"/>
    <property type="match status" value="1"/>
</dbReference>
<comment type="similarity">
    <text evidence="1">Belongs to the FldB/FldC dehydratase alpha/beta subunit family.</text>
</comment>
<organism evidence="5 6">
    <name type="scientific">Eiseniibacteriota bacterium</name>
    <dbReference type="NCBI Taxonomy" id="2212470"/>
    <lineage>
        <taxon>Bacteria</taxon>
        <taxon>Candidatus Eiseniibacteriota</taxon>
    </lineage>
</organism>
<dbReference type="Proteomes" id="UP000697710">
    <property type="component" value="Unassembled WGS sequence"/>
</dbReference>
<evidence type="ECO:0000256" key="4">
    <source>
        <dbReference type="ARBA" id="ARBA00023014"/>
    </source>
</evidence>
<keyword evidence="3" id="KW-0408">Iron</keyword>
<gene>
    <name evidence="5" type="ORF">KC729_03760</name>
</gene>
<comment type="caution">
    <text evidence="5">The sequence shown here is derived from an EMBL/GenBank/DDBJ whole genome shotgun (WGS) entry which is preliminary data.</text>
</comment>
<feature type="non-terminal residue" evidence="5">
    <location>
        <position position="1"/>
    </location>
</feature>
<accession>A0A956LWB0</accession>
<evidence type="ECO:0000256" key="2">
    <source>
        <dbReference type="ARBA" id="ARBA00022723"/>
    </source>
</evidence>
<evidence type="ECO:0000256" key="1">
    <source>
        <dbReference type="ARBA" id="ARBA00005806"/>
    </source>
</evidence>
<proteinExistence type="inferred from homology"/>
<dbReference type="EMBL" id="JAGQHR010000066">
    <property type="protein sequence ID" value="MCA9726774.1"/>
    <property type="molecule type" value="Genomic_DNA"/>
</dbReference>
<protein>
    <submittedName>
        <fullName evidence="5">2-hydroxyacyl-CoA dehydratase</fullName>
    </submittedName>
</protein>
<evidence type="ECO:0000313" key="5">
    <source>
        <dbReference type="EMBL" id="MCA9726774.1"/>
    </source>
</evidence>
<dbReference type="PANTHER" id="PTHR30548">
    <property type="entry name" value="2-HYDROXYGLUTARYL-COA DEHYDRATASE, D-COMPONENT-RELATED"/>
    <property type="match status" value="1"/>
</dbReference>
<dbReference type="GO" id="GO:0046872">
    <property type="term" value="F:metal ion binding"/>
    <property type="evidence" value="ECO:0007669"/>
    <property type="project" value="UniProtKB-KW"/>
</dbReference>
<dbReference type="AlphaFoldDB" id="A0A956LWB0"/>
<dbReference type="InterPro" id="IPR010327">
    <property type="entry name" value="FldB/FldC_alpha/beta"/>
</dbReference>
<dbReference type="Pfam" id="PF06050">
    <property type="entry name" value="HGD-D"/>
    <property type="match status" value="1"/>
</dbReference>
<reference evidence="5" key="1">
    <citation type="submission" date="2020-04" db="EMBL/GenBank/DDBJ databases">
        <authorList>
            <person name="Zhang T."/>
        </authorList>
    </citation>
    <scope>NUCLEOTIDE SEQUENCE</scope>
    <source>
        <strain evidence="5">HKST-UBA01</strain>
    </source>
</reference>
<dbReference type="GO" id="GO:0051536">
    <property type="term" value="F:iron-sulfur cluster binding"/>
    <property type="evidence" value="ECO:0007669"/>
    <property type="project" value="UniProtKB-KW"/>
</dbReference>
<keyword evidence="2" id="KW-0479">Metal-binding</keyword>
<name>A0A956LWB0_UNCEI</name>